<feature type="region of interest" description="Disordered" evidence="1">
    <location>
        <begin position="18"/>
        <end position="192"/>
    </location>
</feature>
<comment type="caution">
    <text evidence="3">The sequence shown here is derived from an EMBL/GenBank/DDBJ whole genome shotgun (WGS) entry which is preliminary data.</text>
</comment>
<evidence type="ECO:0000313" key="3">
    <source>
        <dbReference type="EMBL" id="KAG5930138.1"/>
    </source>
</evidence>
<sequence>MAMDRIRADLLRRARLERQQDGYHARPDQVQQAGSNTSLHASAEGLNNDSSCTRGVLPRRPISPRSVKTARTQQQSPSFHNSESWKSPASSARTITISSSRYGEPGAPGSLPSPTPWSQQTPDMPSCPARTAVPPAYPYTRDSLSTALGSHANSTFTPSTDHLMDEESHPSHPPQPSPSTDEPVSDMQHGPKNHPKRFLLCFPWVRSRRLRSQILTCFVSGVFLACLVAVYLGLALTDHISRGDVTIVIILVIFSATTFFCYSIIRLCLLVSQSHRSRSECLPNMSRPGGYAVPPKPIHVVLASDEEAAGIESETRPPAYGLWRESVRVDPNRLFWQRTESVPPAIPRPELRRPPSYASEDGISYIVEARPRSTASPPHAGVPVSAAKASDLPRP</sequence>
<proteinExistence type="predicted"/>
<feature type="transmembrane region" description="Helical" evidence="2">
    <location>
        <begin position="214"/>
        <end position="234"/>
    </location>
</feature>
<feature type="region of interest" description="Disordered" evidence="1">
    <location>
        <begin position="363"/>
        <end position="395"/>
    </location>
</feature>
<gene>
    <name evidence="3" type="ORF">E4U42_002874</name>
</gene>
<organism evidence="3 4">
    <name type="scientific">Claviceps africana</name>
    <dbReference type="NCBI Taxonomy" id="83212"/>
    <lineage>
        <taxon>Eukaryota</taxon>
        <taxon>Fungi</taxon>
        <taxon>Dikarya</taxon>
        <taxon>Ascomycota</taxon>
        <taxon>Pezizomycotina</taxon>
        <taxon>Sordariomycetes</taxon>
        <taxon>Hypocreomycetidae</taxon>
        <taxon>Hypocreales</taxon>
        <taxon>Clavicipitaceae</taxon>
        <taxon>Claviceps</taxon>
    </lineage>
</organism>
<dbReference type="EMBL" id="SRPY01000023">
    <property type="protein sequence ID" value="KAG5930138.1"/>
    <property type="molecule type" value="Genomic_DNA"/>
</dbReference>
<dbReference type="AlphaFoldDB" id="A0A8K0JD35"/>
<reference evidence="3" key="1">
    <citation type="journal article" date="2020" name="bioRxiv">
        <title>Whole genome comparisons of ergot fungi reveals the divergence and evolution of species within the genus Claviceps are the result of varying mechanisms driving genome evolution and host range expansion.</title>
        <authorList>
            <person name="Wyka S.A."/>
            <person name="Mondo S.J."/>
            <person name="Liu M."/>
            <person name="Dettman J."/>
            <person name="Nalam V."/>
            <person name="Broders K.D."/>
        </authorList>
    </citation>
    <scope>NUCLEOTIDE SEQUENCE</scope>
    <source>
        <strain evidence="3">CCC 489</strain>
    </source>
</reference>
<accession>A0A8K0JD35</accession>
<evidence type="ECO:0000256" key="1">
    <source>
        <dbReference type="SAM" id="MobiDB-lite"/>
    </source>
</evidence>
<keyword evidence="2" id="KW-0812">Transmembrane</keyword>
<feature type="compositionally biased region" description="Polar residues" evidence="1">
    <location>
        <begin position="142"/>
        <end position="160"/>
    </location>
</feature>
<keyword evidence="2" id="KW-0472">Membrane</keyword>
<feature type="compositionally biased region" description="Polar residues" evidence="1">
    <location>
        <begin position="29"/>
        <end position="53"/>
    </location>
</feature>
<dbReference type="OrthoDB" id="5417811at2759"/>
<evidence type="ECO:0000313" key="4">
    <source>
        <dbReference type="Proteomes" id="UP000811619"/>
    </source>
</evidence>
<evidence type="ECO:0000256" key="2">
    <source>
        <dbReference type="SAM" id="Phobius"/>
    </source>
</evidence>
<name>A0A8K0JD35_9HYPO</name>
<feature type="transmembrane region" description="Helical" evidence="2">
    <location>
        <begin position="246"/>
        <end position="269"/>
    </location>
</feature>
<feature type="compositionally biased region" description="Low complexity" evidence="1">
    <location>
        <begin position="89"/>
        <end position="101"/>
    </location>
</feature>
<protein>
    <submittedName>
        <fullName evidence="3">Uncharacterized protein</fullName>
    </submittedName>
</protein>
<feature type="compositionally biased region" description="Polar residues" evidence="1">
    <location>
        <begin position="69"/>
        <end position="88"/>
    </location>
</feature>
<dbReference type="Proteomes" id="UP000811619">
    <property type="component" value="Unassembled WGS sequence"/>
</dbReference>
<feature type="compositionally biased region" description="Basic and acidic residues" evidence="1">
    <location>
        <begin position="18"/>
        <end position="27"/>
    </location>
</feature>
<keyword evidence="2" id="KW-1133">Transmembrane helix</keyword>
<keyword evidence="4" id="KW-1185">Reference proteome</keyword>